<keyword evidence="1" id="KW-0547">Nucleotide-binding</keyword>
<evidence type="ECO:0000259" key="5">
    <source>
        <dbReference type="Pfam" id="PF02562"/>
    </source>
</evidence>
<dbReference type="InterPro" id="IPR027417">
    <property type="entry name" value="P-loop_NTPase"/>
</dbReference>
<keyword evidence="3 4" id="KW-0694">RNA-binding</keyword>
<evidence type="ECO:0000256" key="1">
    <source>
        <dbReference type="ARBA" id="ARBA00022741"/>
    </source>
</evidence>
<dbReference type="PATRIC" id="fig|272557.25.peg.1637"/>
<evidence type="ECO:0000256" key="4">
    <source>
        <dbReference type="PROSITE-ProRule" id="PRU00117"/>
    </source>
</evidence>
<dbReference type="EnsemblBacteria" id="BAA81480">
    <property type="protein sequence ID" value="BAA81480"/>
    <property type="gene ID" value="APE_2464.1"/>
</dbReference>
<dbReference type="InterPro" id="IPR004044">
    <property type="entry name" value="KH_dom_type_2"/>
</dbReference>
<proteinExistence type="predicted"/>
<organism evidence="7 8">
    <name type="scientific">Aeropyrum pernix (strain ATCC 700893 / DSM 11879 / JCM 9820 / NBRC 100138 / K1)</name>
    <dbReference type="NCBI Taxonomy" id="272557"/>
    <lineage>
        <taxon>Archaea</taxon>
        <taxon>Thermoproteota</taxon>
        <taxon>Thermoprotei</taxon>
        <taxon>Desulfurococcales</taxon>
        <taxon>Desulfurococcaceae</taxon>
        <taxon>Aeropyrum</taxon>
    </lineage>
</organism>
<dbReference type="PIR" id="H72477">
    <property type="entry name" value="H72477"/>
</dbReference>
<evidence type="ECO:0000256" key="3">
    <source>
        <dbReference type="ARBA" id="ARBA00022884"/>
    </source>
</evidence>
<name>Q9Y920_AERPE</name>
<keyword evidence="2" id="KW-0067">ATP-binding</keyword>
<evidence type="ECO:0008006" key="9">
    <source>
        <dbReference type="Google" id="ProtNLM"/>
    </source>
</evidence>
<evidence type="ECO:0000313" key="8">
    <source>
        <dbReference type="Proteomes" id="UP000002518"/>
    </source>
</evidence>
<dbReference type="AlphaFoldDB" id="Q9Y920"/>
<gene>
    <name evidence="7" type="ordered locus">APE_2464.1</name>
</gene>
<dbReference type="GO" id="GO:0005829">
    <property type="term" value="C:cytosol"/>
    <property type="evidence" value="ECO:0007669"/>
    <property type="project" value="TreeGrafter"/>
</dbReference>
<dbReference type="RefSeq" id="WP_010867025.1">
    <property type="nucleotide sequence ID" value="NC_000854.2"/>
</dbReference>
<dbReference type="Gene3D" id="3.40.50.300">
    <property type="entry name" value="P-loop containing nucleotide triphosphate hydrolases"/>
    <property type="match status" value="1"/>
</dbReference>
<accession>Q9Y920</accession>
<evidence type="ECO:0000256" key="2">
    <source>
        <dbReference type="ARBA" id="ARBA00022840"/>
    </source>
</evidence>
<dbReference type="InterPro" id="IPR051451">
    <property type="entry name" value="PhoH2-like"/>
</dbReference>
<feature type="domain" description="KH type-2" evidence="6">
    <location>
        <begin position="258"/>
        <end position="307"/>
    </location>
</feature>
<sequence length="387" mass="43202">MDGLDKFKGLFDALEPKSEGQRELKEALLSDVDLVGVFGPTGTGKSLFSIVYGVSMTAEGRFRRVVLARPVIDVVTGRELTVMTDAQSYRRLAAEYLMDILSGFLGEERVREILSSDSLVLVDPHFLRGRTFDNSVIIVDDSQSMPPEAIVEIITRLGTGSKLIVIGDPVFQRTSEPGLDGASMAREILSNEPTAEVVDLGLKDIVRPGAKRGVKMLMELLMRRRTLNQAEKEVIEAARMHSPDADIITAVDLQDAKRKWGIESDHVPDVLVVVKEGHLGRFIGRGGERIEKIEGETGLRIRAIEHTLDLKEIVRAIHPVSWIHKHVIDFDFAGPQLKIKVSKEHMGPMLGQKGAHIRFLDEIVRKLLGVGVFVEEVEERRGRRRRR</sequence>
<dbReference type="GeneID" id="1445437"/>
<dbReference type="Gene3D" id="3.30.300.20">
    <property type="match status" value="1"/>
</dbReference>
<evidence type="ECO:0000313" key="7">
    <source>
        <dbReference type="EMBL" id="BAA81480.2"/>
    </source>
</evidence>
<dbReference type="Pfam" id="PF07650">
    <property type="entry name" value="KH_2"/>
    <property type="match status" value="1"/>
</dbReference>
<dbReference type="PROSITE" id="PS50084">
    <property type="entry name" value="KH_TYPE_1"/>
    <property type="match status" value="1"/>
</dbReference>
<dbReference type="GO" id="GO:0003723">
    <property type="term" value="F:RNA binding"/>
    <property type="evidence" value="ECO:0007669"/>
    <property type="project" value="UniProtKB-UniRule"/>
</dbReference>
<dbReference type="eggNOG" id="arCOG04325">
    <property type="taxonomic scope" value="Archaea"/>
</dbReference>
<dbReference type="SUPFAM" id="SSF52540">
    <property type="entry name" value="P-loop containing nucleoside triphosphate hydrolases"/>
    <property type="match status" value="1"/>
</dbReference>
<evidence type="ECO:0000259" key="6">
    <source>
        <dbReference type="Pfam" id="PF07650"/>
    </source>
</evidence>
<reference evidence="7 8" key="1">
    <citation type="journal article" date="1999" name="DNA Res.">
        <title>Complete genome sequence of an aerobic hyper-thermophilic crenarchaeon, Aeropyrum pernix K1.</title>
        <authorList>
            <person name="Kawarabayasi Y."/>
            <person name="Hino Y."/>
            <person name="Horikawa H."/>
            <person name="Yamazaki S."/>
            <person name="Haikawa Y."/>
            <person name="Jin-no K."/>
            <person name="Takahashi M."/>
            <person name="Sekine M."/>
            <person name="Baba S."/>
            <person name="Ankai A."/>
            <person name="Kosugi H."/>
            <person name="Hosoyama A."/>
            <person name="Fukui S."/>
            <person name="Nagai Y."/>
            <person name="Nishijima K."/>
            <person name="Nakazawa H."/>
            <person name="Takamiya M."/>
            <person name="Masuda S."/>
            <person name="Funahashi T."/>
            <person name="Tanaka T."/>
            <person name="Kudoh Y."/>
            <person name="Yamazaki J."/>
            <person name="Kushida N."/>
            <person name="Oguchi A."/>
            <person name="Aoki K."/>
            <person name="Kubota K."/>
            <person name="Nakamura Y."/>
            <person name="Nomura N."/>
            <person name="Sako Y."/>
            <person name="Kikuchi H."/>
        </authorList>
    </citation>
    <scope>NUCLEOTIDE SEQUENCE [LARGE SCALE GENOMIC DNA]</scope>
    <source>
        <strain evidence="8">ATCC 700893 / DSM 11879 / JCM 9820 / NBRC 100138 / K1</strain>
    </source>
</reference>
<dbReference type="Pfam" id="PF02562">
    <property type="entry name" value="PhoH"/>
    <property type="match status" value="1"/>
</dbReference>
<dbReference type="KEGG" id="ape:APE_2464.1"/>
<protein>
    <recommendedName>
        <fullName evidence="9">PhoH family protein</fullName>
    </recommendedName>
</protein>
<dbReference type="GO" id="GO:0005524">
    <property type="term" value="F:ATP binding"/>
    <property type="evidence" value="ECO:0007669"/>
    <property type="project" value="UniProtKB-KW"/>
</dbReference>
<dbReference type="PANTHER" id="PTHR30473:SF2">
    <property type="entry name" value="PIN DOMAIN-CONTAINING PROTEIN"/>
    <property type="match status" value="1"/>
</dbReference>
<dbReference type="InterPro" id="IPR003714">
    <property type="entry name" value="PhoH"/>
</dbReference>
<feature type="domain" description="PhoH-like protein" evidence="5">
    <location>
        <begin position="14"/>
        <end position="217"/>
    </location>
</feature>
<dbReference type="EMBL" id="BA000002">
    <property type="protein sequence ID" value="BAA81480.2"/>
    <property type="molecule type" value="Genomic_DNA"/>
</dbReference>
<keyword evidence="8" id="KW-1185">Reference proteome</keyword>
<dbReference type="STRING" id="272557.APE_2464.1"/>
<dbReference type="PANTHER" id="PTHR30473">
    <property type="entry name" value="PROTEIN PHOH"/>
    <property type="match status" value="1"/>
</dbReference>
<dbReference type="Proteomes" id="UP000002518">
    <property type="component" value="Chromosome"/>
</dbReference>
<dbReference type="InterPro" id="IPR015946">
    <property type="entry name" value="KH_dom-like_a/b"/>
</dbReference>